<feature type="non-terminal residue" evidence="2">
    <location>
        <position position="74"/>
    </location>
</feature>
<dbReference type="EMBL" id="KB467909">
    <property type="protein sequence ID" value="PCH37000.1"/>
    <property type="molecule type" value="Genomic_DNA"/>
</dbReference>
<accession>A0A2H3J434</accession>
<dbReference type="PANTHER" id="PTHR24092">
    <property type="entry name" value="PROBABLE PHOSPHOLIPID-TRANSPORTING ATPASE"/>
    <property type="match status" value="1"/>
</dbReference>
<dbReference type="InterPro" id="IPR032631">
    <property type="entry name" value="P-type_ATPase_N"/>
</dbReference>
<protein>
    <recommendedName>
        <fullName evidence="1">P-type ATPase N-terminal domain-containing protein</fullName>
    </recommendedName>
</protein>
<dbReference type="GO" id="GO:0045332">
    <property type="term" value="P:phospholipid translocation"/>
    <property type="evidence" value="ECO:0007669"/>
    <property type="project" value="TreeGrafter"/>
</dbReference>
<feature type="domain" description="P-type ATPase N-terminal" evidence="1">
    <location>
        <begin position="27"/>
        <end position="72"/>
    </location>
</feature>
<dbReference type="GO" id="GO:0140326">
    <property type="term" value="F:ATPase-coupled intramembrane lipid transporter activity"/>
    <property type="evidence" value="ECO:0007669"/>
    <property type="project" value="TreeGrafter"/>
</dbReference>
<dbReference type="STRING" id="742152.A0A2H3J434"/>
<feature type="non-terminal residue" evidence="2">
    <location>
        <position position="1"/>
    </location>
</feature>
<dbReference type="GO" id="GO:0005886">
    <property type="term" value="C:plasma membrane"/>
    <property type="evidence" value="ECO:0007669"/>
    <property type="project" value="TreeGrafter"/>
</dbReference>
<evidence type="ECO:0000259" key="1">
    <source>
        <dbReference type="Pfam" id="PF16209"/>
    </source>
</evidence>
<organism evidence="2 3">
    <name type="scientific">Wolfiporia cocos (strain MD-104)</name>
    <name type="common">Brown rot fungus</name>
    <dbReference type="NCBI Taxonomy" id="742152"/>
    <lineage>
        <taxon>Eukaryota</taxon>
        <taxon>Fungi</taxon>
        <taxon>Dikarya</taxon>
        <taxon>Basidiomycota</taxon>
        <taxon>Agaricomycotina</taxon>
        <taxon>Agaricomycetes</taxon>
        <taxon>Polyporales</taxon>
        <taxon>Phaeolaceae</taxon>
        <taxon>Wolfiporia</taxon>
    </lineage>
</organism>
<proteinExistence type="predicted"/>
<dbReference type="Pfam" id="PF16209">
    <property type="entry name" value="PhoLip_ATPase_N"/>
    <property type="match status" value="1"/>
</dbReference>
<name>A0A2H3J434_WOLCO</name>
<sequence>PSPPRSVFVHQNLPADYFGPKGRILKQHAYCSNQVTTLKYSLITFLPRNLLEQFRRVANIFFSVIAIRHYNPPI</sequence>
<dbReference type="AlphaFoldDB" id="A0A2H3J434"/>
<keyword evidence="3" id="KW-1185">Reference proteome</keyword>
<gene>
    <name evidence="2" type="ORF">WOLCODRAFT_32978</name>
</gene>
<reference evidence="2 3" key="1">
    <citation type="journal article" date="2012" name="Science">
        <title>The Paleozoic origin of enzymatic lignin decomposition reconstructed from 31 fungal genomes.</title>
        <authorList>
            <person name="Floudas D."/>
            <person name="Binder M."/>
            <person name="Riley R."/>
            <person name="Barry K."/>
            <person name="Blanchette R.A."/>
            <person name="Henrissat B."/>
            <person name="Martinez A.T."/>
            <person name="Otillar R."/>
            <person name="Spatafora J.W."/>
            <person name="Yadav J.S."/>
            <person name="Aerts A."/>
            <person name="Benoit I."/>
            <person name="Boyd A."/>
            <person name="Carlson A."/>
            <person name="Copeland A."/>
            <person name="Coutinho P.M."/>
            <person name="de Vries R.P."/>
            <person name="Ferreira P."/>
            <person name="Findley K."/>
            <person name="Foster B."/>
            <person name="Gaskell J."/>
            <person name="Glotzer D."/>
            <person name="Gorecki P."/>
            <person name="Heitman J."/>
            <person name="Hesse C."/>
            <person name="Hori C."/>
            <person name="Igarashi K."/>
            <person name="Jurgens J.A."/>
            <person name="Kallen N."/>
            <person name="Kersten P."/>
            <person name="Kohler A."/>
            <person name="Kuees U."/>
            <person name="Kumar T.K.A."/>
            <person name="Kuo A."/>
            <person name="LaButti K."/>
            <person name="Larrondo L.F."/>
            <person name="Lindquist E."/>
            <person name="Ling A."/>
            <person name="Lombard V."/>
            <person name="Lucas S."/>
            <person name="Lundell T."/>
            <person name="Martin R."/>
            <person name="McLaughlin D.J."/>
            <person name="Morgenstern I."/>
            <person name="Morin E."/>
            <person name="Murat C."/>
            <person name="Nagy L.G."/>
            <person name="Nolan M."/>
            <person name="Ohm R.A."/>
            <person name="Patyshakuliyeva A."/>
            <person name="Rokas A."/>
            <person name="Ruiz-Duenas F.J."/>
            <person name="Sabat G."/>
            <person name="Salamov A."/>
            <person name="Samejima M."/>
            <person name="Schmutz J."/>
            <person name="Slot J.C."/>
            <person name="St John F."/>
            <person name="Stenlid J."/>
            <person name="Sun H."/>
            <person name="Sun S."/>
            <person name="Syed K."/>
            <person name="Tsang A."/>
            <person name="Wiebenga A."/>
            <person name="Young D."/>
            <person name="Pisabarro A."/>
            <person name="Eastwood D.C."/>
            <person name="Martin F."/>
            <person name="Cullen D."/>
            <person name="Grigoriev I.V."/>
            <person name="Hibbett D.S."/>
        </authorList>
    </citation>
    <scope>NUCLEOTIDE SEQUENCE [LARGE SCALE GENOMIC DNA]</scope>
    <source>
        <strain evidence="2 3">MD-104</strain>
    </source>
</reference>
<dbReference type="OrthoDB" id="377733at2759"/>
<dbReference type="Proteomes" id="UP000218811">
    <property type="component" value="Unassembled WGS sequence"/>
</dbReference>
<evidence type="ECO:0000313" key="3">
    <source>
        <dbReference type="Proteomes" id="UP000218811"/>
    </source>
</evidence>
<evidence type="ECO:0000313" key="2">
    <source>
        <dbReference type="EMBL" id="PCH37000.1"/>
    </source>
</evidence>